<dbReference type="SUPFAM" id="SSF52047">
    <property type="entry name" value="RNI-like"/>
    <property type="match status" value="1"/>
</dbReference>
<gene>
    <name evidence="1" type="ORF">H8L47_19135</name>
</gene>
<keyword evidence="2" id="KW-1185">Reference proteome</keyword>
<dbReference type="InterPro" id="IPR032675">
    <property type="entry name" value="LRR_dom_sf"/>
</dbReference>
<dbReference type="RefSeq" id="WP_186955203.1">
    <property type="nucleotide sequence ID" value="NZ_JACOFX010000011.1"/>
</dbReference>
<evidence type="ECO:0000313" key="1">
    <source>
        <dbReference type="EMBL" id="MBC3909684.1"/>
    </source>
</evidence>
<organism evidence="1 2">
    <name type="scientific">Undibacterium umbellatum</name>
    <dbReference type="NCBI Taxonomy" id="2762300"/>
    <lineage>
        <taxon>Bacteria</taxon>
        <taxon>Pseudomonadati</taxon>
        <taxon>Pseudomonadota</taxon>
        <taxon>Betaproteobacteria</taxon>
        <taxon>Burkholderiales</taxon>
        <taxon>Oxalobacteraceae</taxon>
        <taxon>Undibacterium</taxon>
    </lineage>
</organism>
<sequence>MIKKIEQENDVVLSGNIKPADMRDLRARGAIHQLKMSGSPTLTVKLAQALPTLQSVEQLWLWCDVTRKALHHVIKTPGLRVLDILSIKGPGRLEAFADAKRLEIFRANLYLTEEDVAEALQAPSLLELGIQNASLSPRIIAMMLAHPRLEVLDLEATEFDDTMAATLSASQKIHALDLGATKITGPGLAHLCRMTQLKSLDLWATQVTIADLDLLTGLPHLEYLFLGNFEDMPSFDAAELIPKLEALASLKNIWLDGIRLDEEQAARLRARIARVNITCA</sequence>
<accession>A0ABR6ZDI0</accession>
<dbReference type="EMBL" id="JACOFX010000011">
    <property type="protein sequence ID" value="MBC3909684.1"/>
    <property type="molecule type" value="Genomic_DNA"/>
</dbReference>
<evidence type="ECO:0000313" key="2">
    <source>
        <dbReference type="Proteomes" id="UP000646911"/>
    </source>
</evidence>
<name>A0ABR6ZDI0_9BURK</name>
<dbReference type="Proteomes" id="UP000646911">
    <property type="component" value="Unassembled WGS sequence"/>
</dbReference>
<comment type="caution">
    <text evidence="1">The sequence shown here is derived from an EMBL/GenBank/DDBJ whole genome shotgun (WGS) entry which is preliminary data.</text>
</comment>
<dbReference type="Gene3D" id="3.80.10.10">
    <property type="entry name" value="Ribonuclease Inhibitor"/>
    <property type="match status" value="1"/>
</dbReference>
<protein>
    <recommendedName>
        <fullName evidence="3">Leucine Rich repeats (2 copies)</fullName>
    </recommendedName>
</protein>
<proteinExistence type="predicted"/>
<evidence type="ECO:0008006" key="3">
    <source>
        <dbReference type="Google" id="ProtNLM"/>
    </source>
</evidence>
<reference evidence="1 2" key="1">
    <citation type="submission" date="2020-08" db="EMBL/GenBank/DDBJ databases">
        <title>Novel species isolated from subtropical streams in China.</title>
        <authorList>
            <person name="Lu H."/>
        </authorList>
    </citation>
    <scope>NUCLEOTIDE SEQUENCE [LARGE SCALE GENOMIC DNA]</scope>
    <source>
        <strain evidence="1 2">NL8W</strain>
    </source>
</reference>